<dbReference type="RefSeq" id="WP_188555746.1">
    <property type="nucleotide sequence ID" value="NZ_BMGT01000005.1"/>
</dbReference>
<comment type="caution">
    <text evidence="3">The sequence shown here is derived from an EMBL/GenBank/DDBJ whole genome shotgun (WGS) entry which is preliminary data.</text>
</comment>
<reference evidence="3" key="1">
    <citation type="journal article" date="2014" name="Int. J. Syst. Evol. Microbiol.">
        <title>Complete genome sequence of Corynebacterium casei LMG S-19264T (=DSM 44701T), isolated from a smear-ripened cheese.</title>
        <authorList>
            <consortium name="US DOE Joint Genome Institute (JGI-PGF)"/>
            <person name="Walter F."/>
            <person name="Albersmeier A."/>
            <person name="Kalinowski J."/>
            <person name="Ruckert C."/>
        </authorList>
    </citation>
    <scope>NUCLEOTIDE SEQUENCE</scope>
    <source>
        <strain evidence="3">CGMCC 1.12997</strain>
    </source>
</reference>
<keyword evidence="1" id="KW-0732">Signal</keyword>
<feature type="signal peptide" evidence="1">
    <location>
        <begin position="1"/>
        <end position="19"/>
    </location>
</feature>
<sequence>MRLLITSLVLSTLAAVAGAQQPSGPHHQPLHAKHSYLGFDLNDYPGDSSLPALRQQFSFAGYWLNNPPGDRQNTWQGKRDALLHNGFGFLVLFNGRLDDELTKAQKSGTAPAALGKSDAAAAIAAAHREHFSPNTIIFLDQEEGGRLLPEQAGYLFVWTEAVARSGYRPGVYASGQPVNEGHGHTITTAEDIRSHVAAQHLHPIALWVAQDACPPSNGCVVQAPSLAASGTPDAMVWQYAQSPRRKSITTVCAQTYAKDGNCHVPGIETLPLDLNAADSSDPSRGR</sequence>
<feature type="chain" id="PRO_5036849763" description="Rv2525c-like glycoside hydrolase-like domain-containing protein" evidence="1">
    <location>
        <begin position="20"/>
        <end position="286"/>
    </location>
</feature>
<keyword evidence="4" id="KW-1185">Reference proteome</keyword>
<dbReference type="InterPro" id="IPR015020">
    <property type="entry name" value="Rv2525c-like_Glyco_Hydro-like"/>
</dbReference>
<feature type="domain" description="Rv2525c-like glycoside hydrolase-like" evidence="2">
    <location>
        <begin position="76"/>
        <end position="207"/>
    </location>
</feature>
<evidence type="ECO:0000259" key="2">
    <source>
        <dbReference type="Pfam" id="PF08924"/>
    </source>
</evidence>
<evidence type="ECO:0000256" key="1">
    <source>
        <dbReference type="SAM" id="SignalP"/>
    </source>
</evidence>
<reference evidence="3" key="2">
    <citation type="submission" date="2020-09" db="EMBL/GenBank/DDBJ databases">
        <authorList>
            <person name="Sun Q."/>
            <person name="Zhou Y."/>
        </authorList>
    </citation>
    <scope>NUCLEOTIDE SEQUENCE</scope>
    <source>
        <strain evidence="3">CGMCC 1.12997</strain>
    </source>
</reference>
<gene>
    <name evidence="3" type="ORF">GCM10011585_37110</name>
</gene>
<dbReference type="Pfam" id="PF08924">
    <property type="entry name" value="Rv2525c_GlyHyd-like"/>
    <property type="match status" value="1"/>
</dbReference>
<name>A0A917HT44_9BACT</name>
<proteinExistence type="predicted"/>
<dbReference type="Proteomes" id="UP000647241">
    <property type="component" value="Unassembled WGS sequence"/>
</dbReference>
<dbReference type="Gene3D" id="3.20.20.80">
    <property type="entry name" value="Glycosidases"/>
    <property type="match status" value="1"/>
</dbReference>
<evidence type="ECO:0000313" key="3">
    <source>
        <dbReference type="EMBL" id="GGG89461.1"/>
    </source>
</evidence>
<dbReference type="InterPro" id="IPR017853">
    <property type="entry name" value="GH"/>
</dbReference>
<protein>
    <recommendedName>
        <fullName evidence="2">Rv2525c-like glycoside hydrolase-like domain-containing protein</fullName>
    </recommendedName>
</protein>
<accession>A0A917HT44</accession>
<dbReference type="SUPFAM" id="SSF51445">
    <property type="entry name" value="(Trans)glycosidases"/>
    <property type="match status" value="1"/>
</dbReference>
<dbReference type="EMBL" id="BMGT01000005">
    <property type="protein sequence ID" value="GGG89461.1"/>
    <property type="molecule type" value="Genomic_DNA"/>
</dbReference>
<evidence type="ECO:0000313" key="4">
    <source>
        <dbReference type="Proteomes" id="UP000647241"/>
    </source>
</evidence>
<organism evidence="3 4">
    <name type="scientific">Edaphobacter dinghuensis</name>
    <dbReference type="NCBI Taxonomy" id="1560005"/>
    <lineage>
        <taxon>Bacteria</taxon>
        <taxon>Pseudomonadati</taxon>
        <taxon>Acidobacteriota</taxon>
        <taxon>Terriglobia</taxon>
        <taxon>Terriglobales</taxon>
        <taxon>Acidobacteriaceae</taxon>
        <taxon>Edaphobacter</taxon>
    </lineage>
</organism>
<dbReference type="AlphaFoldDB" id="A0A917HT44"/>